<dbReference type="SMART" id="SM00342">
    <property type="entry name" value="HTH_ARAC"/>
    <property type="match status" value="1"/>
</dbReference>
<dbReference type="InterPro" id="IPR050204">
    <property type="entry name" value="AraC_XylS_family_regulators"/>
</dbReference>
<dbReference type="Proteomes" id="UP001237780">
    <property type="component" value="Unassembled WGS sequence"/>
</dbReference>
<reference evidence="5 6" key="1">
    <citation type="submission" date="2023-07" db="EMBL/GenBank/DDBJ databases">
        <title>Comparative genomics of wheat-associated soil bacteria to identify genetic determinants of phenazine resistance.</title>
        <authorList>
            <person name="Mouncey N."/>
        </authorList>
    </citation>
    <scope>NUCLEOTIDE SEQUENCE [LARGE SCALE GENOMIC DNA]</scope>
    <source>
        <strain evidence="5 6">W4I11</strain>
    </source>
</reference>
<keyword evidence="1" id="KW-0805">Transcription regulation</keyword>
<accession>A0ABU0S4U2</accession>
<organism evidence="5 6">
    <name type="scientific">Phyllobacterium ifriqiyense</name>
    <dbReference type="NCBI Taxonomy" id="314238"/>
    <lineage>
        <taxon>Bacteria</taxon>
        <taxon>Pseudomonadati</taxon>
        <taxon>Pseudomonadota</taxon>
        <taxon>Alphaproteobacteria</taxon>
        <taxon>Hyphomicrobiales</taxon>
        <taxon>Phyllobacteriaceae</taxon>
        <taxon>Phyllobacterium</taxon>
    </lineage>
</organism>
<dbReference type="PANTHER" id="PTHR46796">
    <property type="entry name" value="HTH-TYPE TRANSCRIPTIONAL ACTIVATOR RHAS-RELATED"/>
    <property type="match status" value="1"/>
</dbReference>
<sequence length="329" mass="37351">MYDNSLGKSDYRSLTVADDTDRDAEAPDEKWRWSSYSDDKGNIGYSRNLYKLQQTTIMYGDTHGRLEMISKGASSTLSFLFVIKGTIDLVDMKKRKIQTLVAGNATSIIDRADVKAKIHPGSSWVAYRVPITTLREYFERLMHRPYFQEQAFAPLHDFRSGSAAALYQTLCYVSEDLANATNSTRDVLTNVYERLLLAKLFMTKPDNVNTLNNLAGRRISPRYLQRAEAFMRENIHNAVTLDNISDAAGCSARALQRMFKEYRDTSPMHVLCEYRLSAAHEAILSGSARNVTDLAIHLQFSNPGRFSSLYRNAYGMSPSAMMRFHEKNT</sequence>
<comment type="caution">
    <text evidence="5">The sequence shown here is derived from an EMBL/GenBank/DDBJ whole genome shotgun (WGS) entry which is preliminary data.</text>
</comment>
<dbReference type="SUPFAM" id="SSF46689">
    <property type="entry name" value="Homeodomain-like"/>
    <property type="match status" value="2"/>
</dbReference>
<dbReference type="PROSITE" id="PS01124">
    <property type="entry name" value="HTH_ARAC_FAMILY_2"/>
    <property type="match status" value="1"/>
</dbReference>
<feature type="domain" description="HTH araC/xylS-type" evidence="4">
    <location>
        <begin position="225"/>
        <end position="324"/>
    </location>
</feature>
<dbReference type="RefSeq" id="WP_307277526.1">
    <property type="nucleotide sequence ID" value="NZ_JAUSZT010000002.1"/>
</dbReference>
<evidence type="ECO:0000313" key="6">
    <source>
        <dbReference type="Proteomes" id="UP001237780"/>
    </source>
</evidence>
<evidence type="ECO:0000259" key="4">
    <source>
        <dbReference type="PROSITE" id="PS01124"/>
    </source>
</evidence>
<dbReference type="PANTHER" id="PTHR46796:SF12">
    <property type="entry name" value="HTH-TYPE DNA-BINDING TRANSCRIPTIONAL ACTIVATOR EUTR"/>
    <property type="match status" value="1"/>
</dbReference>
<dbReference type="Gene3D" id="1.10.10.60">
    <property type="entry name" value="Homeodomain-like"/>
    <property type="match status" value="1"/>
</dbReference>
<dbReference type="InterPro" id="IPR018062">
    <property type="entry name" value="HTH_AraC-typ_CS"/>
</dbReference>
<gene>
    <name evidence="5" type="ORF">QFZ34_000953</name>
</gene>
<dbReference type="Pfam" id="PF12833">
    <property type="entry name" value="HTH_18"/>
    <property type="match status" value="1"/>
</dbReference>
<dbReference type="PROSITE" id="PS00041">
    <property type="entry name" value="HTH_ARAC_FAMILY_1"/>
    <property type="match status" value="1"/>
</dbReference>
<evidence type="ECO:0000256" key="3">
    <source>
        <dbReference type="ARBA" id="ARBA00023163"/>
    </source>
</evidence>
<keyword evidence="3" id="KW-0804">Transcription</keyword>
<evidence type="ECO:0000256" key="1">
    <source>
        <dbReference type="ARBA" id="ARBA00023015"/>
    </source>
</evidence>
<keyword evidence="2" id="KW-0238">DNA-binding</keyword>
<proteinExistence type="predicted"/>
<dbReference type="InterPro" id="IPR018060">
    <property type="entry name" value="HTH_AraC"/>
</dbReference>
<dbReference type="EMBL" id="JAUSZT010000002">
    <property type="protein sequence ID" value="MDQ0995776.1"/>
    <property type="molecule type" value="Genomic_DNA"/>
</dbReference>
<name>A0ABU0S4U2_9HYPH</name>
<dbReference type="InterPro" id="IPR009057">
    <property type="entry name" value="Homeodomain-like_sf"/>
</dbReference>
<protein>
    <submittedName>
        <fullName evidence="5">AraC-like DNA-binding protein</fullName>
    </submittedName>
</protein>
<evidence type="ECO:0000313" key="5">
    <source>
        <dbReference type="EMBL" id="MDQ0995776.1"/>
    </source>
</evidence>
<keyword evidence="6" id="KW-1185">Reference proteome</keyword>
<evidence type="ECO:0000256" key="2">
    <source>
        <dbReference type="ARBA" id="ARBA00023125"/>
    </source>
</evidence>